<proteinExistence type="predicted"/>
<evidence type="ECO:0008006" key="3">
    <source>
        <dbReference type="Google" id="ProtNLM"/>
    </source>
</evidence>
<name>A0A8S3U071_MYTED</name>
<dbReference type="SUPFAM" id="SSF52540">
    <property type="entry name" value="P-loop containing nucleoside triphosphate hydrolases"/>
    <property type="match status" value="1"/>
</dbReference>
<dbReference type="Gene3D" id="3.40.50.300">
    <property type="entry name" value="P-loop containing nucleotide triphosphate hydrolases"/>
    <property type="match status" value="1"/>
</dbReference>
<dbReference type="OrthoDB" id="6071099at2759"/>
<evidence type="ECO:0000313" key="1">
    <source>
        <dbReference type="EMBL" id="CAG2237025.1"/>
    </source>
</evidence>
<dbReference type="Pfam" id="PF04665">
    <property type="entry name" value="Pox_A32"/>
    <property type="match status" value="1"/>
</dbReference>
<dbReference type="InterPro" id="IPR006758">
    <property type="entry name" value="A32L"/>
</dbReference>
<gene>
    <name evidence="1" type="ORF">MEDL_49450</name>
</gene>
<protein>
    <recommendedName>
        <fullName evidence="3">AAA+ ATPase domain-containing protein</fullName>
    </recommendedName>
</protein>
<accession>A0A8S3U071</accession>
<dbReference type="Proteomes" id="UP000683360">
    <property type="component" value="Unassembled WGS sequence"/>
</dbReference>
<dbReference type="EMBL" id="CAJPWZ010002371">
    <property type="protein sequence ID" value="CAG2237025.1"/>
    <property type="molecule type" value="Genomic_DNA"/>
</dbReference>
<dbReference type="AlphaFoldDB" id="A0A8S3U071"/>
<sequence length="293" mass="33483">MTQCQIDLVREATKCDYEHLDTNLLKREAVFTIDDETKVIIKKTGRRLQQKTFIHIVVKVICGKIKTEKTQTMSSGDRTLLPFQAPCSILIVGPTQSGKTMLTFRIIKQAGGMFSTPPVKIVYCYSVYQELFTSMEKEINNITFHEGLPSSDQVDAWSEKREHMLLVLDDLLATAVNDVEVLNLFTVKSHHQNISLLMLTQNLYHSPGKFMRTISLNASYIICLKNHRDQHQLTVLAKQILPGQVKYFMSAYELATKKKYGYLTIDLSAHTDKLYLLRTNIFIGENCVVFLPK</sequence>
<organism evidence="1 2">
    <name type="scientific">Mytilus edulis</name>
    <name type="common">Blue mussel</name>
    <dbReference type="NCBI Taxonomy" id="6550"/>
    <lineage>
        <taxon>Eukaryota</taxon>
        <taxon>Metazoa</taxon>
        <taxon>Spiralia</taxon>
        <taxon>Lophotrochozoa</taxon>
        <taxon>Mollusca</taxon>
        <taxon>Bivalvia</taxon>
        <taxon>Autobranchia</taxon>
        <taxon>Pteriomorphia</taxon>
        <taxon>Mytilida</taxon>
        <taxon>Mytiloidea</taxon>
        <taxon>Mytilidae</taxon>
        <taxon>Mytilinae</taxon>
        <taxon>Mytilus</taxon>
    </lineage>
</organism>
<evidence type="ECO:0000313" key="2">
    <source>
        <dbReference type="Proteomes" id="UP000683360"/>
    </source>
</evidence>
<keyword evidence="2" id="KW-1185">Reference proteome</keyword>
<comment type="caution">
    <text evidence="1">The sequence shown here is derived from an EMBL/GenBank/DDBJ whole genome shotgun (WGS) entry which is preliminary data.</text>
</comment>
<reference evidence="1" key="1">
    <citation type="submission" date="2021-03" db="EMBL/GenBank/DDBJ databases">
        <authorList>
            <person name="Bekaert M."/>
        </authorList>
    </citation>
    <scope>NUCLEOTIDE SEQUENCE</scope>
</reference>
<dbReference type="InterPro" id="IPR027417">
    <property type="entry name" value="P-loop_NTPase"/>
</dbReference>